<keyword evidence="3" id="KW-1185">Reference proteome</keyword>
<dbReference type="EMBL" id="JABMCC010000029">
    <property type="protein sequence ID" value="NUU52589.1"/>
    <property type="molecule type" value="Genomic_DNA"/>
</dbReference>
<dbReference type="Proteomes" id="UP000577724">
    <property type="component" value="Unassembled WGS sequence"/>
</dbReference>
<evidence type="ECO:0000313" key="2">
    <source>
        <dbReference type="EMBL" id="NUU52589.1"/>
    </source>
</evidence>
<protein>
    <submittedName>
        <fullName evidence="2">Sugar ABC transporter permease</fullName>
    </submittedName>
</protein>
<name>A0ABX2MFS4_9BACL</name>
<gene>
    <name evidence="2" type="ORF">HP548_00170</name>
</gene>
<proteinExistence type="predicted"/>
<accession>A0ABX2MFS4</accession>
<keyword evidence="1" id="KW-0812">Transmembrane</keyword>
<organism evidence="2 3">
    <name type="scientific">Paenibacillus taichungensis</name>
    <dbReference type="NCBI Taxonomy" id="484184"/>
    <lineage>
        <taxon>Bacteria</taxon>
        <taxon>Bacillati</taxon>
        <taxon>Bacillota</taxon>
        <taxon>Bacilli</taxon>
        <taxon>Bacillales</taxon>
        <taxon>Paenibacillaceae</taxon>
        <taxon>Paenibacillus</taxon>
    </lineage>
</organism>
<reference evidence="2 3" key="1">
    <citation type="submission" date="2020-05" db="EMBL/GenBank/DDBJ databases">
        <title>Genome Sequencing of Type Strains.</title>
        <authorList>
            <person name="Lemaire J.F."/>
            <person name="Inderbitzin P."/>
            <person name="Gregorio O.A."/>
            <person name="Collins S.B."/>
            <person name="Wespe N."/>
            <person name="Knight-Connoni V."/>
        </authorList>
    </citation>
    <scope>NUCLEOTIDE SEQUENCE [LARGE SCALE GENOMIC DNA]</scope>
    <source>
        <strain evidence="2 3">DSM 19942</strain>
    </source>
</reference>
<keyword evidence="1" id="KW-0472">Membrane</keyword>
<evidence type="ECO:0000256" key="1">
    <source>
        <dbReference type="SAM" id="Phobius"/>
    </source>
</evidence>
<feature type="non-terminal residue" evidence="2">
    <location>
        <position position="74"/>
    </location>
</feature>
<comment type="caution">
    <text evidence="2">The sequence shown here is derived from an EMBL/GenBank/DDBJ whole genome shotgun (WGS) entry which is preliminary data.</text>
</comment>
<sequence length="74" mass="8903">MEEIVVGTKPFRPKKKPKMKRITWQNIKAQRQLIWMSVPLLAYIIIFAYVPVWGWTMAFQDYKPARSFSQQTWV</sequence>
<feature type="transmembrane region" description="Helical" evidence="1">
    <location>
        <begin position="33"/>
        <end position="54"/>
    </location>
</feature>
<evidence type="ECO:0000313" key="3">
    <source>
        <dbReference type="Proteomes" id="UP000577724"/>
    </source>
</evidence>
<keyword evidence="1" id="KW-1133">Transmembrane helix</keyword>